<dbReference type="InterPro" id="IPR029044">
    <property type="entry name" value="Nucleotide-diphossugar_trans"/>
</dbReference>
<evidence type="ECO:0000259" key="1">
    <source>
        <dbReference type="Pfam" id="PF00535"/>
    </source>
</evidence>
<dbReference type="RefSeq" id="WP_152279780.1">
    <property type="nucleotide sequence ID" value="NZ_WFKK01000032.1"/>
</dbReference>
<accession>A0A6L4WRI7</accession>
<dbReference type="AlphaFoldDB" id="A0A6L4WRI7"/>
<evidence type="ECO:0000313" key="3">
    <source>
        <dbReference type="Proteomes" id="UP000472839"/>
    </source>
</evidence>
<evidence type="ECO:0000313" key="2">
    <source>
        <dbReference type="EMBL" id="KAB7887405.1"/>
    </source>
</evidence>
<dbReference type="Gene3D" id="3.90.550.10">
    <property type="entry name" value="Spore Coat Polysaccharide Biosynthesis Protein SpsA, Chain A"/>
    <property type="match status" value="1"/>
</dbReference>
<dbReference type="Proteomes" id="UP000472839">
    <property type="component" value="Unassembled WGS sequence"/>
</dbReference>
<sequence>MLLSIVTINYNNAIGLSFTVDSVKNQTYENIEFIIIDGNSKDDSVEIIKKNQYAISYWISEPDKGIYDAMNKGIKKATGDFILFLNSGDIFYNENVLKNTASYIDSKECTYFCRAKSKYNNTSWLYPSQNINSEDDIKTWLDNNEPNHQAMFFPKEFYQSNLYDLSFKIMGDADYKHRCMNNFKPQFIDIVSTIFEMGGVSSNPKKFKVVLTQIKERIKVDFKYKKKYSSLLITPIKFLMKFILNKIGYENYIKILKKLKGYK</sequence>
<comment type="caution">
    <text evidence="2">The sequence shown here is derived from an EMBL/GenBank/DDBJ whole genome shotgun (WGS) entry which is preliminary data.</text>
</comment>
<organism evidence="2 3">
    <name type="scientific">Poseidonibacter ostreae</name>
    <dbReference type="NCBI Taxonomy" id="2654171"/>
    <lineage>
        <taxon>Bacteria</taxon>
        <taxon>Pseudomonadati</taxon>
        <taxon>Campylobacterota</taxon>
        <taxon>Epsilonproteobacteria</taxon>
        <taxon>Campylobacterales</taxon>
        <taxon>Arcobacteraceae</taxon>
        <taxon>Poseidonibacter</taxon>
    </lineage>
</organism>
<dbReference type="PANTHER" id="PTHR22916">
    <property type="entry name" value="GLYCOSYLTRANSFERASE"/>
    <property type="match status" value="1"/>
</dbReference>
<protein>
    <submittedName>
        <fullName evidence="2">Glycosyltransferase</fullName>
    </submittedName>
</protein>
<dbReference type="Pfam" id="PF00535">
    <property type="entry name" value="Glycos_transf_2"/>
    <property type="match status" value="1"/>
</dbReference>
<dbReference type="CDD" id="cd06433">
    <property type="entry name" value="GT_2_WfgS_like"/>
    <property type="match status" value="1"/>
</dbReference>
<proteinExistence type="predicted"/>
<dbReference type="PANTHER" id="PTHR22916:SF67">
    <property type="entry name" value="COLANIC ACID BIOSYNTHESIS GLYCOSYL TRANSFERASE WCAE-RELATED"/>
    <property type="match status" value="1"/>
</dbReference>
<gene>
    <name evidence="2" type="ORF">GBG19_10595</name>
</gene>
<dbReference type="EMBL" id="WFKK01000032">
    <property type="protein sequence ID" value="KAB7887405.1"/>
    <property type="molecule type" value="Genomic_DNA"/>
</dbReference>
<reference evidence="2 3" key="1">
    <citation type="submission" date="2019-10" db="EMBL/GenBank/DDBJ databases">
        <title>Poseidonibacter ostreae sp. nov., isolated from the gut of the Ostrea denselamellosa.</title>
        <authorList>
            <person name="Choi A."/>
        </authorList>
    </citation>
    <scope>NUCLEOTIDE SEQUENCE [LARGE SCALE GENOMIC DNA]</scope>
    <source>
        <strain evidence="2 3">SJOD-M-33</strain>
    </source>
</reference>
<name>A0A6L4WRI7_9BACT</name>
<dbReference type="SUPFAM" id="SSF53448">
    <property type="entry name" value="Nucleotide-diphospho-sugar transferases"/>
    <property type="match status" value="1"/>
</dbReference>
<feature type="domain" description="Glycosyltransferase 2-like" evidence="1">
    <location>
        <begin position="4"/>
        <end position="142"/>
    </location>
</feature>
<dbReference type="InterPro" id="IPR001173">
    <property type="entry name" value="Glyco_trans_2-like"/>
</dbReference>
<dbReference type="GO" id="GO:0016758">
    <property type="term" value="F:hexosyltransferase activity"/>
    <property type="evidence" value="ECO:0007669"/>
    <property type="project" value="UniProtKB-ARBA"/>
</dbReference>